<evidence type="ECO:0000313" key="2">
    <source>
        <dbReference type="EMBL" id="TCS96629.1"/>
    </source>
</evidence>
<protein>
    <submittedName>
        <fullName evidence="2">Uncharacterized protein</fullName>
    </submittedName>
</protein>
<evidence type="ECO:0000313" key="3">
    <source>
        <dbReference type="Proteomes" id="UP000294937"/>
    </source>
</evidence>
<comment type="caution">
    <text evidence="2">The sequence shown here is derived from an EMBL/GenBank/DDBJ whole genome shotgun (WGS) entry which is preliminary data.</text>
</comment>
<dbReference type="Proteomes" id="UP000294937">
    <property type="component" value="Unassembled WGS sequence"/>
</dbReference>
<feature type="coiled-coil region" evidence="1">
    <location>
        <begin position="10"/>
        <end position="37"/>
    </location>
</feature>
<feature type="coiled-coil region" evidence="1">
    <location>
        <begin position="118"/>
        <end position="326"/>
    </location>
</feature>
<evidence type="ECO:0000256" key="1">
    <source>
        <dbReference type="SAM" id="Coils"/>
    </source>
</evidence>
<dbReference type="RefSeq" id="WP_131923029.1">
    <property type="nucleotide sequence ID" value="NZ_SMAG01000001.1"/>
</dbReference>
<dbReference type="OrthoDB" id="2988175at2"/>
<name>A0A4R3LA73_9BACL</name>
<organism evidence="2 3">
    <name type="scientific">Hazenella coriacea</name>
    <dbReference type="NCBI Taxonomy" id="1179467"/>
    <lineage>
        <taxon>Bacteria</taxon>
        <taxon>Bacillati</taxon>
        <taxon>Bacillota</taxon>
        <taxon>Bacilli</taxon>
        <taxon>Bacillales</taxon>
        <taxon>Thermoactinomycetaceae</taxon>
        <taxon>Hazenella</taxon>
    </lineage>
</organism>
<proteinExistence type="predicted"/>
<dbReference type="AlphaFoldDB" id="A0A4R3LA73"/>
<dbReference type="EMBL" id="SMAG01000001">
    <property type="protein sequence ID" value="TCS96629.1"/>
    <property type="molecule type" value="Genomic_DNA"/>
</dbReference>
<reference evidence="2 3" key="1">
    <citation type="submission" date="2019-03" db="EMBL/GenBank/DDBJ databases">
        <title>Genomic Encyclopedia of Type Strains, Phase IV (KMG-IV): sequencing the most valuable type-strain genomes for metagenomic binning, comparative biology and taxonomic classification.</title>
        <authorList>
            <person name="Goeker M."/>
        </authorList>
    </citation>
    <scope>NUCLEOTIDE SEQUENCE [LARGE SCALE GENOMIC DNA]</scope>
    <source>
        <strain evidence="2 3">DSM 45707</strain>
    </source>
</reference>
<accession>A0A4R3LA73</accession>
<gene>
    <name evidence="2" type="ORF">EDD58_101265</name>
</gene>
<keyword evidence="3" id="KW-1185">Reference proteome</keyword>
<sequence length="350" mass="39725">MANITEKNTKATILTALREAEKKIAELEKGKLNAVAETTAKKATETITKADQIVEDNVEKKITDLSKSISRLLGKINEDIVVEMNSLQTIKEAIEIKEAELKELFGIEKQAHTLAALVNAHQELKLEQEKELVDEKEKAAAELAEIVSQIKLSREEYETLIKEQKEKLVQTKKREEEEFKYEFARHKKQAMDNLEDEITSKRKEFNAELEKTNAELSTYEKSLGEREVAIEKREQKLDDLEAEIAAFPAKLAEAKAEADSKASSEIKRVLAIREATLKKEVEADRRILEAEREHLRSQLETANLTISTLQAKLDEAYKRIQEMGIQMVSSSNESKAFDKIAALVTEKNTK</sequence>
<keyword evidence="1" id="KW-0175">Coiled coil</keyword>